<name>A0A1W1CK63_9ZZZZ</name>
<dbReference type="NCBIfam" id="TIGR02646">
    <property type="entry name" value="retron system putative HNH endonuclease"/>
    <property type="match status" value="1"/>
</dbReference>
<organism evidence="1">
    <name type="scientific">hydrothermal vent metagenome</name>
    <dbReference type="NCBI Taxonomy" id="652676"/>
    <lineage>
        <taxon>unclassified sequences</taxon>
        <taxon>metagenomes</taxon>
        <taxon>ecological metagenomes</taxon>
    </lineage>
</organism>
<dbReference type="AlphaFoldDB" id="A0A1W1CK63"/>
<dbReference type="Gene3D" id="1.10.30.50">
    <property type="match status" value="1"/>
</dbReference>
<proteinExistence type="predicted"/>
<dbReference type="InterPro" id="IPR013467">
    <property type="entry name" value="HNH78-like"/>
</dbReference>
<dbReference type="EMBL" id="FPHE01000148">
    <property type="protein sequence ID" value="SFV66093.1"/>
    <property type="molecule type" value="Genomic_DNA"/>
</dbReference>
<gene>
    <name evidence="1" type="ORF">MNB_SV-12-880</name>
</gene>
<sequence>MRYIQKLDTPNFFTEDTQLLTDWKNYKKKKKLKEYILKNEQNYLCCYCESKVTILGDKEKDGSHLEHIKPKKFYADLTFYYNNLLVSCQGTCHNSENDKTRYSCGHKKDDEYIDNKFLNPTIVEDIRDYFKYETIENEKVKIVPTAKDSNKAEYMINLLHLNDDTLLYARGKALKDFEEFWLEIEVDDIRSMLTEDLEFISFLRYEYSF</sequence>
<evidence type="ECO:0000313" key="1">
    <source>
        <dbReference type="EMBL" id="SFV66093.1"/>
    </source>
</evidence>
<reference evidence="1" key="1">
    <citation type="submission" date="2016-10" db="EMBL/GenBank/DDBJ databases">
        <authorList>
            <person name="de Groot N.N."/>
        </authorList>
    </citation>
    <scope>NUCLEOTIDE SEQUENCE</scope>
</reference>
<accession>A0A1W1CK63</accession>
<protein>
    <recommendedName>
        <fullName evidence="2">TIGR02646 family protein</fullName>
    </recommendedName>
</protein>
<evidence type="ECO:0008006" key="2">
    <source>
        <dbReference type="Google" id="ProtNLM"/>
    </source>
</evidence>